<dbReference type="GO" id="GO:0016604">
    <property type="term" value="C:nuclear body"/>
    <property type="evidence" value="ECO:0007669"/>
    <property type="project" value="TreeGrafter"/>
</dbReference>
<dbReference type="OrthoDB" id="341511at2759"/>
<reference evidence="4" key="1">
    <citation type="submission" date="2017-02" db="UniProtKB">
        <authorList>
            <consortium name="WormBaseParasite"/>
        </authorList>
    </citation>
    <scope>IDENTIFICATION</scope>
</reference>
<reference evidence="2 3" key="2">
    <citation type="submission" date="2018-11" db="EMBL/GenBank/DDBJ databases">
        <authorList>
            <consortium name="Pathogen Informatics"/>
        </authorList>
    </citation>
    <scope>NUCLEOTIDE SEQUENCE [LARGE SCALE GENOMIC DNA]</scope>
</reference>
<dbReference type="EMBL" id="UYSG01011310">
    <property type="protein sequence ID" value="VDL61906.1"/>
    <property type="molecule type" value="Genomic_DNA"/>
</dbReference>
<dbReference type="InterPro" id="IPR044881">
    <property type="entry name" value="RMI1_N_N_sf"/>
</dbReference>
<dbReference type="InterPro" id="IPR042470">
    <property type="entry name" value="RMI1_N_C_sf"/>
</dbReference>
<feature type="domain" description="RMI1 N-terminal" evidence="1">
    <location>
        <begin position="21"/>
        <end position="63"/>
    </location>
</feature>
<dbReference type="Pfam" id="PF21000">
    <property type="entry name" value="RMI1_N_N"/>
    <property type="match status" value="1"/>
</dbReference>
<dbReference type="Proteomes" id="UP000274504">
    <property type="component" value="Unassembled WGS sequence"/>
</dbReference>
<protein>
    <submittedName>
        <fullName evidence="4">DUF1767 domain-containing protein</fullName>
    </submittedName>
</protein>
<dbReference type="GO" id="GO:0031422">
    <property type="term" value="C:RecQ family helicase-topoisomerase III complex"/>
    <property type="evidence" value="ECO:0007669"/>
    <property type="project" value="TreeGrafter"/>
</dbReference>
<dbReference type="Gene3D" id="1.10.8.1020">
    <property type="entry name" value="RecQ-mediated genome instability protein 1, N-terminal domain"/>
    <property type="match status" value="1"/>
</dbReference>
<proteinExistence type="predicted"/>
<dbReference type="SMART" id="SM01161">
    <property type="entry name" value="DUF1767"/>
    <property type="match status" value="1"/>
</dbReference>
<evidence type="ECO:0000313" key="3">
    <source>
        <dbReference type="Proteomes" id="UP000274504"/>
    </source>
</evidence>
<dbReference type="Gene3D" id="2.40.50.770">
    <property type="entry name" value="RecQ-mediated genome instability protein Rmi1, C-terminal domain"/>
    <property type="match status" value="1"/>
</dbReference>
<dbReference type="AlphaFoldDB" id="A0A0R3SVD4"/>
<evidence type="ECO:0000313" key="4">
    <source>
        <dbReference type="WBParaSite" id="HDID_0000952701-mRNA-1"/>
    </source>
</evidence>
<dbReference type="PANTHER" id="PTHR14790">
    <property type="entry name" value="RECQ-MEDIATED GENOME INSTABILITY PROTEIN 1 RMI1"/>
    <property type="match status" value="1"/>
</dbReference>
<dbReference type="STRING" id="6216.A0A0R3SVD4"/>
<dbReference type="GO" id="GO:0000712">
    <property type="term" value="P:resolution of meiotic recombination intermediates"/>
    <property type="evidence" value="ECO:0007669"/>
    <property type="project" value="TreeGrafter"/>
</dbReference>
<dbReference type="WBParaSite" id="HDID_0000952701-mRNA-1">
    <property type="protein sequence ID" value="HDID_0000952701-mRNA-1"/>
    <property type="gene ID" value="HDID_0000952701"/>
</dbReference>
<accession>A0A0R3SVD4</accession>
<sequence length="141" mass="15783">MPPLSIGEIESLRSWLDGEAITVPEGWLEACLDWLSEQSGGELNSSQLKDAIYQQWLHADLNELACPILPDQNSIAQETLLLEGELCLQISALINIGESYYGQLRKYEGNIGKDLPDLESEHDPEEFSIDPSFQLSNICEF</sequence>
<name>A0A0R3SVD4_HYMDI</name>
<dbReference type="PANTHER" id="PTHR14790:SF15">
    <property type="entry name" value="RECQ-MEDIATED GENOME INSTABILITY PROTEIN 1"/>
    <property type="match status" value="1"/>
</dbReference>
<gene>
    <name evidence="2" type="ORF">HDID_LOCUS9525</name>
</gene>
<dbReference type="InterPro" id="IPR049363">
    <property type="entry name" value="RMI1_N"/>
</dbReference>
<organism evidence="4">
    <name type="scientific">Hymenolepis diminuta</name>
    <name type="common">Rat tapeworm</name>
    <dbReference type="NCBI Taxonomy" id="6216"/>
    <lineage>
        <taxon>Eukaryota</taxon>
        <taxon>Metazoa</taxon>
        <taxon>Spiralia</taxon>
        <taxon>Lophotrochozoa</taxon>
        <taxon>Platyhelminthes</taxon>
        <taxon>Cestoda</taxon>
        <taxon>Eucestoda</taxon>
        <taxon>Cyclophyllidea</taxon>
        <taxon>Hymenolepididae</taxon>
        <taxon>Hymenolepis</taxon>
    </lineage>
</organism>
<evidence type="ECO:0000259" key="1">
    <source>
        <dbReference type="Pfam" id="PF21000"/>
    </source>
</evidence>
<evidence type="ECO:0000313" key="2">
    <source>
        <dbReference type="EMBL" id="VDL61906.1"/>
    </source>
</evidence>
<dbReference type="GO" id="GO:0000724">
    <property type="term" value="P:double-strand break repair via homologous recombination"/>
    <property type="evidence" value="ECO:0007669"/>
    <property type="project" value="TreeGrafter"/>
</dbReference>